<sequence>MTGTATGATSAPAAPPRRHEHWINGAAVPPAGGAYFPTRSPATREPGDEIAAGTAADVELAVAAASAAWPAWAARPAAERADVLHAVADAMAAGAAELTELERATTGKTDGQLKLEIDMSVAYFRYYAGVLRALHGRTIDLGAGAHAYTRLEPYGVIGAITPWNLPLNQASRALAPALAVGNAVVAKPSEFTSTSTVRLARLATEAGLPDGLLNVVTGTGPEVGGPLAAHPLVRKVAFTGSVLTGRHLAGVAGDRLIPVTLELGGKSPVVVFADADLDRAAAAAAGAIQANSGQVCSATTRLLVEDSVHDEVVARVVERLERLRPGVDFGPIITEAQFDKVLAAFAQAARDGLTPLTGGAAYDDGPGAAGQYVRPTVYADVPPTHPLAREEVFGPVLVTRRFSDEADALAMANDSDYGLVASVWSGDVARGLRLAEGIQAGQVAVNGGPLTIETPFGGYKSSGYGREKGLEALHDYAQTKTISLSLG</sequence>
<dbReference type="OrthoDB" id="6882680at2"/>
<dbReference type="Gene3D" id="3.40.605.10">
    <property type="entry name" value="Aldehyde Dehydrogenase, Chain A, domain 1"/>
    <property type="match status" value="1"/>
</dbReference>
<gene>
    <name evidence="6" type="ORF">BL253_11970</name>
</gene>
<proteinExistence type="inferred from homology"/>
<dbReference type="STRING" id="1834516.BL253_11970"/>
<dbReference type="FunFam" id="3.40.605.10:FF:000007">
    <property type="entry name" value="NAD/NADP-dependent betaine aldehyde dehydrogenase"/>
    <property type="match status" value="1"/>
</dbReference>
<evidence type="ECO:0000259" key="5">
    <source>
        <dbReference type="Pfam" id="PF00171"/>
    </source>
</evidence>
<name>A0A1V2ICV6_9ACTN</name>
<reference evidence="7" key="1">
    <citation type="submission" date="2016-10" db="EMBL/GenBank/DDBJ databases">
        <title>Frankia sp. NRRL B-16386 Genome sequencing.</title>
        <authorList>
            <person name="Ghodhbane-Gtari F."/>
            <person name="Swanson E."/>
            <person name="Gueddou A."/>
            <person name="Hezbri K."/>
            <person name="Ktari K."/>
            <person name="Nouioui I."/>
            <person name="Morris K."/>
            <person name="Simpson S."/>
            <person name="Abebe-Akele F."/>
            <person name="Thomas K."/>
            <person name="Gtari M."/>
            <person name="Tisa L.S."/>
        </authorList>
    </citation>
    <scope>NUCLEOTIDE SEQUENCE [LARGE SCALE GENOMIC DNA]</scope>
    <source>
        <strain evidence="7">NRRL B-16386</strain>
    </source>
</reference>
<dbReference type="AlphaFoldDB" id="A0A1V2ICV6"/>
<feature type="active site" evidence="3">
    <location>
        <position position="262"/>
    </location>
</feature>
<dbReference type="InterPro" id="IPR029510">
    <property type="entry name" value="Ald_DH_CS_GLU"/>
</dbReference>
<evidence type="ECO:0000313" key="7">
    <source>
        <dbReference type="Proteomes" id="UP000188929"/>
    </source>
</evidence>
<dbReference type="PROSITE" id="PS00687">
    <property type="entry name" value="ALDEHYDE_DEHYDR_GLU"/>
    <property type="match status" value="1"/>
</dbReference>
<evidence type="ECO:0000256" key="1">
    <source>
        <dbReference type="ARBA" id="ARBA00009986"/>
    </source>
</evidence>
<dbReference type="InterPro" id="IPR015590">
    <property type="entry name" value="Aldehyde_DH_dom"/>
</dbReference>
<dbReference type="EMBL" id="MOMC01000022">
    <property type="protein sequence ID" value="ONH30905.1"/>
    <property type="molecule type" value="Genomic_DNA"/>
</dbReference>
<dbReference type="PANTHER" id="PTHR11699">
    <property type="entry name" value="ALDEHYDE DEHYDROGENASE-RELATED"/>
    <property type="match status" value="1"/>
</dbReference>
<dbReference type="SUPFAM" id="SSF53720">
    <property type="entry name" value="ALDH-like"/>
    <property type="match status" value="1"/>
</dbReference>
<dbReference type="Gene3D" id="3.40.309.10">
    <property type="entry name" value="Aldehyde Dehydrogenase, Chain A, domain 2"/>
    <property type="match status" value="1"/>
</dbReference>
<feature type="domain" description="Aldehyde dehydrogenase" evidence="5">
    <location>
        <begin position="35"/>
        <end position="482"/>
    </location>
</feature>
<dbReference type="InterPro" id="IPR016163">
    <property type="entry name" value="Ald_DH_C"/>
</dbReference>
<accession>A0A1V2ICV6</accession>
<comment type="similarity">
    <text evidence="1 4">Belongs to the aldehyde dehydrogenase family.</text>
</comment>
<evidence type="ECO:0000256" key="4">
    <source>
        <dbReference type="RuleBase" id="RU003345"/>
    </source>
</evidence>
<dbReference type="Proteomes" id="UP000188929">
    <property type="component" value="Unassembled WGS sequence"/>
</dbReference>
<evidence type="ECO:0000256" key="3">
    <source>
        <dbReference type="PROSITE-ProRule" id="PRU10007"/>
    </source>
</evidence>
<dbReference type="GO" id="GO:0016620">
    <property type="term" value="F:oxidoreductase activity, acting on the aldehyde or oxo group of donors, NAD or NADP as acceptor"/>
    <property type="evidence" value="ECO:0007669"/>
    <property type="project" value="InterPro"/>
</dbReference>
<dbReference type="Pfam" id="PF00171">
    <property type="entry name" value="Aldedh"/>
    <property type="match status" value="1"/>
</dbReference>
<evidence type="ECO:0000256" key="2">
    <source>
        <dbReference type="ARBA" id="ARBA00023002"/>
    </source>
</evidence>
<comment type="caution">
    <text evidence="6">The sequence shown here is derived from an EMBL/GenBank/DDBJ whole genome shotgun (WGS) entry which is preliminary data.</text>
</comment>
<keyword evidence="2 4" id="KW-0560">Oxidoreductase</keyword>
<protein>
    <submittedName>
        <fullName evidence="6">Aldehyde dehydrogenase</fullName>
    </submittedName>
</protein>
<dbReference type="InterPro" id="IPR016161">
    <property type="entry name" value="Ald_DH/histidinol_DH"/>
</dbReference>
<organism evidence="6 7">
    <name type="scientific">Pseudofrankia asymbiotica</name>
    <dbReference type="NCBI Taxonomy" id="1834516"/>
    <lineage>
        <taxon>Bacteria</taxon>
        <taxon>Bacillati</taxon>
        <taxon>Actinomycetota</taxon>
        <taxon>Actinomycetes</taxon>
        <taxon>Frankiales</taxon>
        <taxon>Frankiaceae</taxon>
        <taxon>Pseudofrankia</taxon>
    </lineage>
</organism>
<dbReference type="InterPro" id="IPR016162">
    <property type="entry name" value="Ald_DH_N"/>
</dbReference>
<keyword evidence="7" id="KW-1185">Reference proteome</keyword>
<evidence type="ECO:0000313" key="6">
    <source>
        <dbReference type="EMBL" id="ONH30905.1"/>
    </source>
</evidence>